<name>E6K375_9BACT</name>
<protein>
    <submittedName>
        <fullName evidence="1">Uncharacterized protein</fullName>
    </submittedName>
</protein>
<keyword evidence="2" id="KW-1185">Reference proteome</keyword>
<dbReference type="Proteomes" id="UP000003112">
    <property type="component" value="Unassembled WGS sequence"/>
</dbReference>
<organism evidence="1 2">
    <name type="scientific">Segatella buccae ATCC 33574</name>
    <dbReference type="NCBI Taxonomy" id="873513"/>
    <lineage>
        <taxon>Bacteria</taxon>
        <taxon>Pseudomonadati</taxon>
        <taxon>Bacteroidota</taxon>
        <taxon>Bacteroidia</taxon>
        <taxon>Bacteroidales</taxon>
        <taxon>Prevotellaceae</taxon>
        <taxon>Segatella</taxon>
    </lineage>
</organism>
<proteinExistence type="predicted"/>
<dbReference type="AlphaFoldDB" id="E6K375"/>
<dbReference type="EMBL" id="AEPD01000005">
    <property type="protein sequence ID" value="EFU31958.1"/>
    <property type="molecule type" value="Genomic_DNA"/>
</dbReference>
<reference evidence="1 2" key="1">
    <citation type="submission" date="2010-10" db="EMBL/GenBank/DDBJ databases">
        <authorList>
            <person name="Muzny D."/>
            <person name="Qin X."/>
            <person name="Deng J."/>
            <person name="Jiang H."/>
            <person name="Liu Y."/>
            <person name="Qu J."/>
            <person name="Song X.-Z."/>
            <person name="Zhang L."/>
            <person name="Thornton R."/>
            <person name="Coyle M."/>
            <person name="Francisco L."/>
            <person name="Jackson L."/>
            <person name="Javaid M."/>
            <person name="Korchina V."/>
            <person name="Kovar C."/>
            <person name="Mata R."/>
            <person name="Mathew T."/>
            <person name="Ngo R."/>
            <person name="Nguyen L."/>
            <person name="Nguyen N."/>
            <person name="Okwuonu G."/>
            <person name="Ongeri F."/>
            <person name="Pham C."/>
            <person name="Simmons D."/>
            <person name="Wilczek-Boney K."/>
            <person name="Hale W."/>
            <person name="Jakkamsetti A."/>
            <person name="Pham P."/>
            <person name="Ruth R."/>
            <person name="San Lucas F."/>
            <person name="Warren J."/>
            <person name="Zhang J."/>
            <person name="Zhao Z."/>
            <person name="Zhou C."/>
            <person name="Zhu D."/>
            <person name="Lee S."/>
            <person name="Bess C."/>
            <person name="Blankenburg K."/>
            <person name="Forbes L."/>
            <person name="Fu Q."/>
            <person name="Gubbala S."/>
            <person name="Hirani K."/>
            <person name="Jayaseelan J.C."/>
            <person name="Lara F."/>
            <person name="Munidasa M."/>
            <person name="Palculict T."/>
            <person name="Patil S."/>
            <person name="Pu L.-L."/>
            <person name="Saada N."/>
            <person name="Tang L."/>
            <person name="Weissenberger G."/>
            <person name="Zhu Y."/>
            <person name="Hemphill L."/>
            <person name="Shang Y."/>
            <person name="Youmans B."/>
            <person name="Ayvaz T."/>
            <person name="Ross M."/>
            <person name="Santibanez J."/>
            <person name="Aqrawi P."/>
            <person name="Gross S."/>
            <person name="Joshi V."/>
            <person name="Fowler G."/>
            <person name="Nazareth L."/>
            <person name="Reid J."/>
            <person name="Worley K."/>
            <person name="Petrosino J."/>
            <person name="Highlander S."/>
            <person name="Gibbs R."/>
        </authorList>
    </citation>
    <scope>NUCLEOTIDE SEQUENCE [LARGE SCALE GENOMIC DNA]</scope>
    <source>
        <strain evidence="1 2">ATCC 33574</strain>
    </source>
</reference>
<gene>
    <name evidence="1" type="ORF">HMPREF6485_0060</name>
</gene>
<accession>E6K375</accession>
<dbReference type="STRING" id="873513.HMPREF6485_0060"/>
<dbReference type="HOGENOM" id="CLU_144155_0_0_10"/>
<sequence length="116" mass="13020">MMVNNINKSASAKILQPEWETGLRTSKKPADFLIRALRVCERATLESRKGHSCNVTVAFLQAPLDLFRPIFGSQCVSVKFKRLIISVLEMSPKSFICVQVGCPLRISQAERPKTDK</sequence>
<comment type="caution">
    <text evidence="1">The sequence shown here is derived from an EMBL/GenBank/DDBJ whole genome shotgun (WGS) entry which is preliminary data.</text>
</comment>
<evidence type="ECO:0000313" key="1">
    <source>
        <dbReference type="EMBL" id="EFU31958.1"/>
    </source>
</evidence>
<evidence type="ECO:0000313" key="2">
    <source>
        <dbReference type="Proteomes" id="UP000003112"/>
    </source>
</evidence>